<dbReference type="PRINTS" id="PR00237">
    <property type="entry name" value="GPCRRHODOPSN"/>
</dbReference>
<evidence type="ECO:0000313" key="8">
    <source>
        <dbReference type="WBParaSite" id="scf7180000420449.g5314"/>
    </source>
</evidence>
<evidence type="ECO:0000256" key="2">
    <source>
        <dbReference type="ARBA" id="ARBA00022692"/>
    </source>
</evidence>
<protein>
    <submittedName>
        <fullName evidence="8">G-protein coupled receptors family 1 profile domain-containing protein</fullName>
    </submittedName>
</protein>
<feature type="transmembrane region" description="Helical" evidence="5">
    <location>
        <begin position="195"/>
        <end position="217"/>
    </location>
</feature>
<feature type="transmembrane region" description="Helical" evidence="5">
    <location>
        <begin position="20"/>
        <end position="42"/>
    </location>
</feature>
<feature type="transmembrane region" description="Helical" evidence="5">
    <location>
        <begin position="142"/>
        <end position="162"/>
    </location>
</feature>
<evidence type="ECO:0000259" key="6">
    <source>
        <dbReference type="PROSITE" id="PS50262"/>
    </source>
</evidence>
<dbReference type="AlphaFoldDB" id="A0A915NNK1"/>
<sequence length="357" mass="40981">MSVFHTTNSSIIEINFLPALIGSLIGLTSLLSFIANITLLIVLLRSKLLKSNPLYILASLNFFNDAFHGFGFLVFLAPTSFAQSYFFSIFEPFQPFWIVFMFVFQLSYYSSLLILISIAINRMIAVVFPNKSHLIDDRAVKIIVFSIYPIAILLSLFADYVLPCCRTNYSYNTYSYQFFVWNETTTNYKNMIMDLPMNIITTTIIFICYGAIFTKVIKTNRKNVIQMSSNTEFKKSKRKSELKCAAHFALISTFYIAVWVSYRIFPLIVSSSTPEWYSLTGFFMILNISSNAIIYFTMNKEVQKQLIISAYALFGLPTTTLTNPSNNLINNNRNINLQERWANQRATQLQPVNKIVC</sequence>
<reference evidence="8" key="1">
    <citation type="submission" date="2022-11" db="UniProtKB">
        <authorList>
            <consortium name="WormBaseParasite"/>
        </authorList>
    </citation>
    <scope>IDENTIFICATION</scope>
</reference>
<feature type="transmembrane region" description="Helical" evidence="5">
    <location>
        <begin position="54"/>
        <end position="76"/>
    </location>
</feature>
<dbReference type="InterPro" id="IPR000276">
    <property type="entry name" value="GPCR_Rhodpsn"/>
</dbReference>
<keyword evidence="4 5" id="KW-0472">Membrane</keyword>
<dbReference type="PANTHER" id="PTHR22718">
    <property type="entry name" value="SERPENTINE RECEPTOR, CLASS X"/>
    <property type="match status" value="1"/>
</dbReference>
<dbReference type="Proteomes" id="UP000887560">
    <property type="component" value="Unplaced"/>
</dbReference>
<organism evidence="7 8">
    <name type="scientific">Meloidogyne floridensis</name>
    <dbReference type="NCBI Taxonomy" id="298350"/>
    <lineage>
        <taxon>Eukaryota</taxon>
        <taxon>Metazoa</taxon>
        <taxon>Ecdysozoa</taxon>
        <taxon>Nematoda</taxon>
        <taxon>Chromadorea</taxon>
        <taxon>Rhabditida</taxon>
        <taxon>Tylenchina</taxon>
        <taxon>Tylenchomorpha</taxon>
        <taxon>Tylenchoidea</taxon>
        <taxon>Meloidogynidae</taxon>
        <taxon>Meloidogyninae</taxon>
        <taxon>Meloidogyne</taxon>
    </lineage>
</organism>
<dbReference type="GO" id="GO:0016020">
    <property type="term" value="C:membrane"/>
    <property type="evidence" value="ECO:0007669"/>
    <property type="project" value="UniProtKB-SubCell"/>
</dbReference>
<evidence type="ECO:0000256" key="5">
    <source>
        <dbReference type="SAM" id="Phobius"/>
    </source>
</evidence>
<comment type="subcellular location">
    <subcellularLocation>
        <location evidence="1">Membrane</location>
    </subcellularLocation>
</comment>
<feature type="domain" description="G-protein coupled receptors family 1 profile" evidence="6">
    <location>
        <begin position="35"/>
        <end position="295"/>
    </location>
</feature>
<dbReference type="PROSITE" id="PS50262">
    <property type="entry name" value="G_PROTEIN_RECEP_F1_2"/>
    <property type="match status" value="1"/>
</dbReference>
<name>A0A915NNK1_9BILA</name>
<evidence type="ECO:0000256" key="1">
    <source>
        <dbReference type="ARBA" id="ARBA00004370"/>
    </source>
</evidence>
<keyword evidence="2 5" id="KW-0812">Transmembrane</keyword>
<feature type="transmembrane region" description="Helical" evidence="5">
    <location>
        <begin position="244"/>
        <end position="264"/>
    </location>
</feature>
<evidence type="ECO:0000313" key="7">
    <source>
        <dbReference type="Proteomes" id="UP000887560"/>
    </source>
</evidence>
<feature type="transmembrane region" description="Helical" evidence="5">
    <location>
        <begin position="276"/>
        <end position="296"/>
    </location>
</feature>
<proteinExistence type="predicted"/>
<dbReference type="SUPFAM" id="SSF81321">
    <property type="entry name" value="Family A G protein-coupled receptor-like"/>
    <property type="match status" value="1"/>
</dbReference>
<dbReference type="Gene3D" id="1.20.1070.10">
    <property type="entry name" value="Rhodopsin 7-helix transmembrane proteins"/>
    <property type="match status" value="1"/>
</dbReference>
<keyword evidence="7" id="KW-1185">Reference proteome</keyword>
<dbReference type="GO" id="GO:0004930">
    <property type="term" value="F:G protein-coupled receptor activity"/>
    <property type="evidence" value="ECO:0007669"/>
    <property type="project" value="InterPro"/>
</dbReference>
<dbReference type="SMART" id="SM01381">
    <property type="entry name" value="7TM_GPCR_Srsx"/>
    <property type="match status" value="1"/>
</dbReference>
<dbReference type="InterPro" id="IPR017452">
    <property type="entry name" value="GPCR_Rhodpsn_7TM"/>
</dbReference>
<feature type="transmembrane region" description="Helical" evidence="5">
    <location>
        <begin position="96"/>
        <end position="121"/>
    </location>
</feature>
<dbReference type="Pfam" id="PF00001">
    <property type="entry name" value="7tm_1"/>
    <property type="match status" value="1"/>
</dbReference>
<accession>A0A915NNK1</accession>
<evidence type="ECO:0000256" key="4">
    <source>
        <dbReference type="ARBA" id="ARBA00023136"/>
    </source>
</evidence>
<dbReference type="PANTHER" id="PTHR22718:SF11">
    <property type="entry name" value="7TM GPCR SERPENTINE RECEPTOR CLASS X (SRX) DOMAIN-CONTAINING PROTEIN"/>
    <property type="match status" value="1"/>
</dbReference>
<dbReference type="WBParaSite" id="scf7180000420449.g5314">
    <property type="protein sequence ID" value="scf7180000420449.g5314"/>
    <property type="gene ID" value="scf7180000420449.g5314"/>
</dbReference>
<keyword evidence="3 5" id="KW-1133">Transmembrane helix</keyword>
<dbReference type="CDD" id="cd00637">
    <property type="entry name" value="7tm_classA_rhodopsin-like"/>
    <property type="match status" value="1"/>
</dbReference>
<evidence type="ECO:0000256" key="3">
    <source>
        <dbReference type="ARBA" id="ARBA00022989"/>
    </source>
</evidence>